<organism evidence="4 5">
    <name type="scientific">Phytopseudomonas flavescens</name>
    <dbReference type="NCBI Taxonomy" id="29435"/>
    <lineage>
        <taxon>Bacteria</taxon>
        <taxon>Pseudomonadati</taxon>
        <taxon>Pseudomonadota</taxon>
        <taxon>Gammaproteobacteria</taxon>
        <taxon>Pseudomonadales</taxon>
        <taxon>Pseudomonadaceae</taxon>
        <taxon>Phytopseudomonas</taxon>
    </lineage>
</organism>
<dbReference type="InterPro" id="IPR036457">
    <property type="entry name" value="PPM-type-like_dom_sf"/>
</dbReference>
<proteinExistence type="predicted"/>
<dbReference type="GO" id="GO:0000160">
    <property type="term" value="P:phosphorelay signal transduction system"/>
    <property type="evidence" value="ECO:0007669"/>
    <property type="project" value="InterPro"/>
</dbReference>
<dbReference type="Gene3D" id="3.60.40.10">
    <property type="entry name" value="PPM-type phosphatase domain"/>
    <property type="match status" value="1"/>
</dbReference>
<dbReference type="PROSITE" id="PS50110">
    <property type="entry name" value="RESPONSE_REGULATORY"/>
    <property type="match status" value="1"/>
</dbReference>
<dbReference type="SUPFAM" id="SSF55874">
    <property type="entry name" value="ATPase domain of HSP90 chaperone/DNA topoisomerase II/histidine kinase"/>
    <property type="match status" value="1"/>
</dbReference>
<evidence type="ECO:0000256" key="2">
    <source>
        <dbReference type="PROSITE-ProRule" id="PRU00169"/>
    </source>
</evidence>
<dbReference type="GO" id="GO:0016301">
    <property type="term" value="F:kinase activity"/>
    <property type="evidence" value="ECO:0007669"/>
    <property type="project" value="UniProtKB-KW"/>
</dbReference>
<keyword evidence="2" id="KW-0597">Phosphoprotein</keyword>
<dbReference type="GO" id="GO:0016791">
    <property type="term" value="F:phosphatase activity"/>
    <property type="evidence" value="ECO:0007669"/>
    <property type="project" value="TreeGrafter"/>
</dbReference>
<dbReference type="PANTHER" id="PTHR43156:SF2">
    <property type="entry name" value="STAGE II SPORULATION PROTEIN E"/>
    <property type="match status" value="1"/>
</dbReference>
<evidence type="ECO:0000259" key="3">
    <source>
        <dbReference type="PROSITE" id="PS50110"/>
    </source>
</evidence>
<keyword evidence="1" id="KW-0378">Hydrolase</keyword>
<dbReference type="Pfam" id="PF00072">
    <property type="entry name" value="Response_reg"/>
    <property type="match status" value="1"/>
</dbReference>
<dbReference type="InterPro" id="IPR052016">
    <property type="entry name" value="Bact_Sigma-Reg"/>
</dbReference>
<dbReference type="Pfam" id="PF07228">
    <property type="entry name" value="SpoIIE"/>
    <property type="match status" value="1"/>
</dbReference>
<dbReference type="Gene3D" id="3.30.565.10">
    <property type="entry name" value="Histidine kinase-like ATPase, C-terminal domain"/>
    <property type="match status" value="1"/>
</dbReference>
<dbReference type="AlphaFoldDB" id="A0A1G8CCB3"/>
<dbReference type="InterPro" id="IPR036890">
    <property type="entry name" value="HATPase_C_sf"/>
</dbReference>
<accession>A0A1G8CCB3</accession>
<dbReference type="SMART" id="SM00448">
    <property type="entry name" value="REC"/>
    <property type="match status" value="1"/>
</dbReference>
<reference evidence="4 5" key="1">
    <citation type="submission" date="2016-10" db="EMBL/GenBank/DDBJ databases">
        <authorList>
            <person name="de Groot N.N."/>
        </authorList>
    </citation>
    <scope>NUCLEOTIDE SEQUENCE [LARGE SCALE GENOMIC DNA]</scope>
    <source>
        <strain evidence="4 5">LMG 18387</strain>
    </source>
</reference>
<sequence length="565" mass="62211">MNASRLTILIAEDSATDRMLLSTIVGRQGHRVLAASDGVEALALFESQRPQLVLMDALMPVMDGFEAARRIKAMAGDVMVPIIFLTSLSEDEALVRCLEAGGDDFLAKPYSRVILEAKINAMDRLRRLHQEVLQQRDLIARHNEHLVNEQQVAKAVFDKVAHSGCLAAGNVRYLQSPYALFNGDLLLAAFHPSGDMHVLLGDFTGHGLPAAIGAMPLADVFYRMTGKGHSLAEILHESNAKLRRILPRGVFCCATLVNISFRRQVVEFWGGGLPDGYVLRKEGGERVPLVSRHLPLGVLEPDSFRNDYETYSLGLGDRVFLLSDGVLEAHGEHDELFGEQRLLEVLDNGHPPSALFDEIQQALQRFHGEARDDVSLVEVTMVDSNVLQRPQQTGGEWRAGPEQWSARFDFRGPTLRDFYPLPYVLQLLLEVPGLRGHGGDLYSVLCELYTNALEHGVLGLDSALKCDAAGFSEYYRQRAERLDALHDGCVGIVVDVRREEGGGRLTLTVEDSGVGFDASAMLARQHPAGGLSGRGMSLVRDLSERSSWSPDGRQVTVEFSWPAQA</sequence>
<evidence type="ECO:0000313" key="5">
    <source>
        <dbReference type="Proteomes" id="UP000198606"/>
    </source>
</evidence>
<dbReference type="InterPro" id="IPR001789">
    <property type="entry name" value="Sig_transdc_resp-reg_receiver"/>
</dbReference>
<dbReference type="InterPro" id="IPR001932">
    <property type="entry name" value="PPM-type_phosphatase-like_dom"/>
</dbReference>
<name>A0A1G8CCB3_9GAMM</name>
<protein>
    <submittedName>
        <fullName evidence="4">Histidine kinase-like ATPase domain-containing protein</fullName>
    </submittedName>
</protein>
<keyword evidence="4" id="KW-0808">Transferase</keyword>
<dbReference type="RefSeq" id="WP_084304165.1">
    <property type="nucleotide sequence ID" value="NZ_FNDG01000004.1"/>
</dbReference>
<dbReference type="CDD" id="cd16936">
    <property type="entry name" value="HATPase_RsbW-like"/>
    <property type="match status" value="1"/>
</dbReference>
<dbReference type="Proteomes" id="UP000198606">
    <property type="component" value="Unassembled WGS sequence"/>
</dbReference>
<keyword evidence="4" id="KW-0418">Kinase</keyword>
<dbReference type="SMART" id="SM00331">
    <property type="entry name" value="PP2C_SIG"/>
    <property type="match status" value="1"/>
</dbReference>
<dbReference type="Gene3D" id="3.40.50.2300">
    <property type="match status" value="1"/>
</dbReference>
<dbReference type="InterPro" id="IPR011006">
    <property type="entry name" value="CheY-like_superfamily"/>
</dbReference>
<gene>
    <name evidence="4" type="ORF">SAMN05216588_104334</name>
</gene>
<dbReference type="SUPFAM" id="SSF52172">
    <property type="entry name" value="CheY-like"/>
    <property type="match status" value="1"/>
</dbReference>
<dbReference type="STRING" id="29435.SAMN05216588_104334"/>
<evidence type="ECO:0000256" key="1">
    <source>
        <dbReference type="ARBA" id="ARBA00022801"/>
    </source>
</evidence>
<dbReference type="EMBL" id="FNDG01000004">
    <property type="protein sequence ID" value="SDH42823.1"/>
    <property type="molecule type" value="Genomic_DNA"/>
</dbReference>
<dbReference type="PANTHER" id="PTHR43156">
    <property type="entry name" value="STAGE II SPORULATION PROTEIN E-RELATED"/>
    <property type="match status" value="1"/>
</dbReference>
<feature type="modified residue" description="4-aspartylphosphate" evidence="2">
    <location>
        <position position="56"/>
    </location>
</feature>
<evidence type="ECO:0000313" key="4">
    <source>
        <dbReference type="EMBL" id="SDH42823.1"/>
    </source>
</evidence>
<feature type="domain" description="Response regulatory" evidence="3">
    <location>
        <begin position="7"/>
        <end position="123"/>
    </location>
</feature>